<organism evidence="2 3">
    <name type="scientific">Trichodelitschia bisporula</name>
    <dbReference type="NCBI Taxonomy" id="703511"/>
    <lineage>
        <taxon>Eukaryota</taxon>
        <taxon>Fungi</taxon>
        <taxon>Dikarya</taxon>
        <taxon>Ascomycota</taxon>
        <taxon>Pezizomycotina</taxon>
        <taxon>Dothideomycetes</taxon>
        <taxon>Dothideomycetes incertae sedis</taxon>
        <taxon>Phaeotrichales</taxon>
        <taxon>Phaeotrichaceae</taxon>
        <taxon>Trichodelitschia</taxon>
    </lineage>
</organism>
<sequence>MPAVRSSCPGSSITYALNYLSRHTLHPHHHPRHAKSSGYAPSFPNRGLKRHRKEADQKKLRHPKTQSTHSHPSQPQNNNRPEQGPKANHRGP</sequence>
<evidence type="ECO:0000313" key="2">
    <source>
        <dbReference type="EMBL" id="KAF2397481.1"/>
    </source>
</evidence>
<gene>
    <name evidence="2" type="ORF">EJ06DRAFT_151106</name>
</gene>
<dbReference type="EMBL" id="ML996703">
    <property type="protein sequence ID" value="KAF2397481.1"/>
    <property type="molecule type" value="Genomic_DNA"/>
</dbReference>
<protein>
    <submittedName>
        <fullName evidence="2">Uncharacterized protein</fullName>
    </submittedName>
</protein>
<proteinExistence type="predicted"/>
<feature type="compositionally biased region" description="Basic residues" evidence="1">
    <location>
        <begin position="26"/>
        <end position="35"/>
    </location>
</feature>
<feature type="region of interest" description="Disordered" evidence="1">
    <location>
        <begin position="26"/>
        <end position="92"/>
    </location>
</feature>
<dbReference type="AlphaFoldDB" id="A0A6G1HNK3"/>
<keyword evidence="3" id="KW-1185">Reference proteome</keyword>
<accession>A0A6G1HNK3</accession>
<feature type="compositionally biased region" description="Polar residues" evidence="1">
    <location>
        <begin position="65"/>
        <end position="81"/>
    </location>
</feature>
<dbReference type="Proteomes" id="UP000799640">
    <property type="component" value="Unassembled WGS sequence"/>
</dbReference>
<reference evidence="2" key="1">
    <citation type="journal article" date="2020" name="Stud. Mycol.">
        <title>101 Dothideomycetes genomes: a test case for predicting lifestyles and emergence of pathogens.</title>
        <authorList>
            <person name="Haridas S."/>
            <person name="Albert R."/>
            <person name="Binder M."/>
            <person name="Bloem J."/>
            <person name="Labutti K."/>
            <person name="Salamov A."/>
            <person name="Andreopoulos B."/>
            <person name="Baker S."/>
            <person name="Barry K."/>
            <person name="Bills G."/>
            <person name="Bluhm B."/>
            <person name="Cannon C."/>
            <person name="Castanera R."/>
            <person name="Culley D."/>
            <person name="Daum C."/>
            <person name="Ezra D."/>
            <person name="Gonzalez J."/>
            <person name="Henrissat B."/>
            <person name="Kuo A."/>
            <person name="Liang C."/>
            <person name="Lipzen A."/>
            <person name="Lutzoni F."/>
            <person name="Magnuson J."/>
            <person name="Mondo S."/>
            <person name="Nolan M."/>
            <person name="Ohm R."/>
            <person name="Pangilinan J."/>
            <person name="Park H.-J."/>
            <person name="Ramirez L."/>
            <person name="Alfaro M."/>
            <person name="Sun H."/>
            <person name="Tritt A."/>
            <person name="Yoshinaga Y."/>
            <person name="Zwiers L.-H."/>
            <person name="Turgeon B."/>
            <person name="Goodwin S."/>
            <person name="Spatafora J."/>
            <person name="Crous P."/>
            <person name="Grigoriev I."/>
        </authorList>
    </citation>
    <scope>NUCLEOTIDE SEQUENCE</scope>
    <source>
        <strain evidence="2">CBS 262.69</strain>
    </source>
</reference>
<evidence type="ECO:0000313" key="3">
    <source>
        <dbReference type="Proteomes" id="UP000799640"/>
    </source>
</evidence>
<name>A0A6G1HNK3_9PEZI</name>
<evidence type="ECO:0000256" key="1">
    <source>
        <dbReference type="SAM" id="MobiDB-lite"/>
    </source>
</evidence>